<reference evidence="2" key="2">
    <citation type="submission" date="2024-06" db="UniProtKB">
        <authorList>
            <consortium name="EnsemblMetazoa"/>
        </authorList>
    </citation>
    <scope>IDENTIFICATION</scope>
</reference>
<evidence type="ECO:0000256" key="1">
    <source>
        <dbReference type="SAM" id="MobiDB-lite"/>
    </source>
</evidence>
<reference evidence="3" key="1">
    <citation type="journal article" date="2010" name="Nature">
        <title>The Amphimedon queenslandica genome and the evolution of animal complexity.</title>
        <authorList>
            <person name="Srivastava M."/>
            <person name="Simakov O."/>
            <person name="Chapman J."/>
            <person name="Fahey B."/>
            <person name="Gauthier M.E."/>
            <person name="Mitros T."/>
            <person name="Richards G.S."/>
            <person name="Conaco C."/>
            <person name="Dacre M."/>
            <person name="Hellsten U."/>
            <person name="Larroux C."/>
            <person name="Putnam N.H."/>
            <person name="Stanke M."/>
            <person name="Adamska M."/>
            <person name="Darling A."/>
            <person name="Degnan S.M."/>
            <person name="Oakley T.H."/>
            <person name="Plachetzki D.C."/>
            <person name="Zhai Y."/>
            <person name="Adamski M."/>
            <person name="Calcino A."/>
            <person name="Cummins S.F."/>
            <person name="Goodstein D.M."/>
            <person name="Harris C."/>
            <person name="Jackson D.J."/>
            <person name="Leys S.P."/>
            <person name="Shu S."/>
            <person name="Woodcroft B.J."/>
            <person name="Vervoort M."/>
            <person name="Kosik K.S."/>
            <person name="Manning G."/>
            <person name="Degnan B.M."/>
            <person name="Rokhsar D.S."/>
        </authorList>
    </citation>
    <scope>NUCLEOTIDE SEQUENCE [LARGE SCALE GENOMIC DNA]</scope>
</reference>
<evidence type="ECO:0000313" key="3">
    <source>
        <dbReference type="Proteomes" id="UP000007879"/>
    </source>
</evidence>
<organism evidence="2 3">
    <name type="scientific">Amphimedon queenslandica</name>
    <name type="common">Sponge</name>
    <dbReference type="NCBI Taxonomy" id="400682"/>
    <lineage>
        <taxon>Eukaryota</taxon>
        <taxon>Metazoa</taxon>
        <taxon>Porifera</taxon>
        <taxon>Demospongiae</taxon>
        <taxon>Heteroscleromorpha</taxon>
        <taxon>Haplosclerida</taxon>
        <taxon>Niphatidae</taxon>
        <taxon>Amphimedon</taxon>
    </lineage>
</organism>
<feature type="compositionally biased region" description="Polar residues" evidence="1">
    <location>
        <begin position="331"/>
        <end position="361"/>
    </location>
</feature>
<dbReference type="KEGG" id="aqu:109581010"/>
<feature type="compositionally biased region" description="Low complexity" evidence="1">
    <location>
        <begin position="277"/>
        <end position="298"/>
    </location>
</feature>
<name>A0AAN0J0H7_AMPQE</name>
<dbReference type="AlphaFoldDB" id="A0AAN0J0H7"/>
<proteinExistence type="predicted"/>
<protein>
    <submittedName>
        <fullName evidence="2">Uncharacterized protein</fullName>
    </submittedName>
</protein>
<evidence type="ECO:0000313" key="2">
    <source>
        <dbReference type="EnsemblMetazoa" id="XP_019850277.1"/>
    </source>
</evidence>
<dbReference type="EnsemblMetazoa" id="XM_019994718.1">
    <property type="protein sequence ID" value="XP_019850277.1"/>
    <property type="gene ID" value="LOC109581010"/>
</dbReference>
<feature type="compositionally biased region" description="Basic and acidic residues" evidence="1">
    <location>
        <begin position="244"/>
        <end position="259"/>
    </location>
</feature>
<sequence>MKIENSVVGSGRGFNLCYTARPVGFMEDRWDDVVFLLRRINDFNSQIAPYNKKAISYLLRKQKDVNLAQVFNVAKEKYGCDTNQERFSFVVMVMKLSGCITQAKELVKGIDPSLVKRDGFELLNKCLANDDDHDRKEALISMRAILIALDIKLRESGLVETFLENIGMLVPFSVEACSDTSFPLYKYLEDSATIEPNKLKTIRSVLSMDPQLQTALGDFEASLEKLKPKVILQEEILATIPPSDPKERFSHSVGNEEAHPPGPPPAYSPHDELCVGTTSSSATSSVTDTRSRATSDTSSFRHLRAPHLSNTQRQMTYPPIANESPPLPFPTTAQANSIEPNDATGTQTELSNTGNSVPGDN</sequence>
<dbReference type="RefSeq" id="XP_019850277.1">
    <property type="nucleotide sequence ID" value="XM_019994718.1"/>
</dbReference>
<feature type="region of interest" description="Disordered" evidence="1">
    <location>
        <begin position="241"/>
        <end position="361"/>
    </location>
</feature>
<dbReference type="Proteomes" id="UP000007879">
    <property type="component" value="Unassembled WGS sequence"/>
</dbReference>
<accession>A0AAN0J0H7</accession>
<keyword evidence="3" id="KW-1185">Reference proteome</keyword>
<dbReference type="GeneID" id="109581010"/>